<dbReference type="Gene3D" id="1.25.40.10">
    <property type="entry name" value="Tetratricopeptide repeat domain"/>
    <property type="match status" value="3"/>
</dbReference>
<dbReference type="PRINTS" id="PR00364">
    <property type="entry name" value="DISEASERSIST"/>
</dbReference>
<dbReference type="PROSITE" id="PS51755">
    <property type="entry name" value="OMPR_PHOB"/>
    <property type="match status" value="1"/>
</dbReference>
<dbReference type="SMART" id="SM00862">
    <property type="entry name" value="Trans_reg_C"/>
    <property type="match status" value="1"/>
</dbReference>
<keyword evidence="2" id="KW-0805">Transcription regulation</keyword>
<dbReference type="InterPro" id="IPR051677">
    <property type="entry name" value="AfsR-DnrI-RedD_regulator"/>
</dbReference>
<dbReference type="InterPro" id="IPR036388">
    <property type="entry name" value="WH-like_DNA-bd_sf"/>
</dbReference>
<proteinExistence type="inferred from homology"/>
<evidence type="ECO:0000313" key="8">
    <source>
        <dbReference type="EMBL" id="GIE26647.1"/>
    </source>
</evidence>
<dbReference type="InterPro" id="IPR001867">
    <property type="entry name" value="OmpR/PhoB-type_DNA-bd"/>
</dbReference>
<accession>A0ABQ4A8I3</accession>
<evidence type="ECO:0000259" key="7">
    <source>
        <dbReference type="PROSITE" id="PS51755"/>
    </source>
</evidence>
<dbReference type="SUPFAM" id="SSF48452">
    <property type="entry name" value="TPR-like"/>
    <property type="match status" value="2"/>
</dbReference>
<name>A0ABQ4A8I3_9ACTN</name>
<evidence type="ECO:0000313" key="9">
    <source>
        <dbReference type="Proteomes" id="UP000603200"/>
    </source>
</evidence>
<dbReference type="InterPro" id="IPR027417">
    <property type="entry name" value="P-loop_NTPase"/>
</dbReference>
<evidence type="ECO:0000256" key="3">
    <source>
        <dbReference type="ARBA" id="ARBA00023125"/>
    </source>
</evidence>
<organism evidence="8 9">
    <name type="scientific">Winogradskya humida</name>
    <dbReference type="NCBI Taxonomy" id="113566"/>
    <lineage>
        <taxon>Bacteria</taxon>
        <taxon>Bacillati</taxon>
        <taxon>Actinomycetota</taxon>
        <taxon>Actinomycetes</taxon>
        <taxon>Micromonosporales</taxon>
        <taxon>Micromonosporaceae</taxon>
        <taxon>Winogradskya</taxon>
    </lineage>
</organism>
<dbReference type="CDD" id="cd15831">
    <property type="entry name" value="BTAD"/>
    <property type="match status" value="1"/>
</dbReference>
<dbReference type="RefSeq" id="WP_203843548.1">
    <property type="nucleotide sequence ID" value="NZ_BAAATV010000039.1"/>
</dbReference>
<evidence type="ECO:0000256" key="1">
    <source>
        <dbReference type="ARBA" id="ARBA00005820"/>
    </source>
</evidence>
<dbReference type="Pfam" id="PF03704">
    <property type="entry name" value="BTAD"/>
    <property type="match status" value="1"/>
</dbReference>
<dbReference type="InterPro" id="IPR016032">
    <property type="entry name" value="Sig_transdc_resp-reg_C-effctor"/>
</dbReference>
<reference evidence="8 9" key="1">
    <citation type="submission" date="2021-01" db="EMBL/GenBank/DDBJ databases">
        <title>Whole genome shotgun sequence of Actinoplanes humidus NBRC 14915.</title>
        <authorList>
            <person name="Komaki H."/>
            <person name="Tamura T."/>
        </authorList>
    </citation>
    <scope>NUCLEOTIDE SEQUENCE [LARGE SCALE GENOMIC DNA]</scope>
    <source>
        <strain evidence="8 9">NBRC 14915</strain>
    </source>
</reference>
<dbReference type="Proteomes" id="UP000603200">
    <property type="component" value="Unassembled WGS sequence"/>
</dbReference>
<dbReference type="PANTHER" id="PTHR35807:SF1">
    <property type="entry name" value="TRANSCRIPTIONAL REGULATOR REDD"/>
    <property type="match status" value="1"/>
</dbReference>
<dbReference type="InterPro" id="IPR011990">
    <property type="entry name" value="TPR-like_helical_dom_sf"/>
</dbReference>
<sequence length="924" mass="99313">MQHVSFGVLGPVEAWAGGHPLRLGPPQQRTVLAAILLNEGAVTSTGELTEALWAHEAPAGAVKTVRTYVSRLRAVLAPTGVTIESVARGYVLRAGPDSFDLSRFRELTAPLPAPASAADRADRARQALETFRGEPLAGLDGVWAETHRAQLSSLRAATYETLFAAELEAGHHARAIAELPAVIKQFPFRERLRELHILALHQTGSRAEALAAYRSVERLLREELGIEPMPALQELHRRMLQNDPGPEPLPAPATRPAQLPPAPAVFAGRDSELRRADELLAAFGPGPAIVVIAGMGGVGKTSMALHWAHRLASRHYDGGQLYADLRGYGPYDEPLSPADVLDGFLQALGVTTAGIPGRLADRAALFRSLLADRRMLILLDNAATADQVLDLLPGAGTSLVIVTSRGTVPDLVVRTGAAMLVLRPPDHDEALALFAARAGHDRVRAERAAARDVLELSGRLPLALAVIGARAAASTHLPLSAIAADLHAASGTLSAFRRPDAAFDVAAVLSWSYRSLSDSAAEAFRQLCLHPGPDLSADAAASMLARPVAETRGLLAELVAAALLTEHRPGRWVVHDLVRAYGHEVGLDLDPPQQREEVFRRLLDHYLYAGRTANSRLFRRREPIVPDLPAPGVIEPDTDPVAWFDAEHPALLTALHAAAQQGFDRHAWQLSWVIRDYLNRQGLWHLLQTSQEAGYAAAVRGGEPRAEARTMWGLAIVESKLGRYPQAHVWLRRALAVFEESGDREAVVRTHVLTAFALSEQGDWAAALDHYRLTLALSGTGTHPAERAGALNAAAWASAKLGRYADAVADARTALELAAHLSPSRLAATWDTLGYACFGLGDAVEGAKSYRRAIELYRRHGAPALAAESLRSFASMLDRAGRSNEADEAYWEALTLVAGADGPHAAQLRAEISRTLAVPLPFGQ</sequence>
<dbReference type="PANTHER" id="PTHR35807">
    <property type="entry name" value="TRANSCRIPTIONAL REGULATOR REDD-RELATED"/>
    <property type="match status" value="1"/>
</dbReference>
<dbReference type="InterPro" id="IPR003593">
    <property type="entry name" value="AAA+_ATPase"/>
</dbReference>
<evidence type="ECO:0000256" key="4">
    <source>
        <dbReference type="ARBA" id="ARBA00023163"/>
    </source>
</evidence>
<keyword evidence="3 5" id="KW-0238">DNA-binding</keyword>
<comment type="similarity">
    <text evidence="1">Belongs to the AfsR/DnrI/RedD regulatory family.</text>
</comment>
<dbReference type="Gene3D" id="1.10.10.10">
    <property type="entry name" value="Winged helix-like DNA-binding domain superfamily/Winged helix DNA-binding domain"/>
    <property type="match status" value="1"/>
</dbReference>
<feature type="region of interest" description="Disordered" evidence="6">
    <location>
        <begin position="241"/>
        <end position="264"/>
    </location>
</feature>
<evidence type="ECO:0000256" key="2">
    <source>
        <dbReference type="ARBA" id="ARBA00023015"/>
    </source>
</evidence>
<feature type="compositionally biased region" description="Pro residues" evidence="6">
    <location>
        <begin position="245"/>
        <end position="263"/>
    </location>
</feature>
<dbReference type="Pfam" id="PF00486">
    <property type="entry name" value="Trans_reg_C"/>
    <property type="match status" value="1"/>
</dbReference>
<dbReference type="EMBL" id="BOMN01000148">
    <property type="protein sequence ID" value="GIE26647.1"/>
    <property type="molecule type" value="Genomic_DNA"/>
</dbReference>
<dbReference type="Pfam" id="PF13424">
    <property type="entry name" value="TPR_12"/>
    <property type="match status" value="1"/>
</dbReference>
<comment type="caution">
    <text evidence="8">The sequence shown here is derived from an EMBL/GenBank/DDBJ whole genome shotgun (WGS) entry which is preliminary data.</text>
</comment>
<evidence type="ECO:0000256" key="6">
    <source>
        <dbReference type="SAM" id="MobiDB-lite"/>
    </source>
</evidence>
<dbReference type="SMART" id="SM00382">
    <property type="entry name" value="AAA"/>
    <property type="match status" value="1"/>
</dbReference>
<feature type="DNA-binding region" description="OmpR/PhoB-type" evidence="5">
    <location>
        <begin position="1"/>
        <end position="94"/>
    </location>
</feature>
<dbReference type="InterPro" id="IPR019734">
    <property type="entry name" value="TPR_rpt"/>
</dbReference>
<dbReference type="SMART" id="SM00028">
    <property type="entry name" value="TPR"/>
    <property type="match status" value="5"/>
</dbReference>
<dbReference type="InterPro" id="IPR005158">
    <property type="entry name" value="BTAD"/>
</dbReference>
<dbReference type="SUPFAM" id="SSF52540">
    <property type="entry name" value="P-loop containing nucleoside triphosphate hydrolases"/>
    <property type="match status" value="1"/>
</dbReference>
<dbReference type="SUPFAM" id="SSF46894">
    <property type="entry name" value="C-terminal effector domain of the bipartite response regulators"/>
    <property type="match status" value="1"/>
</dbReference>
<gene>
    <name evidence="8" type="ORF">Ahu01nite_097490</name>
</gene>
<dbReference type="SMART" id="SM01043">
    <property type="entry name" value="BTAD"/>
    <property type="match status" value="1"/>
</dbReference>
<keyword evidence="9" id="KW-1185">Reference proteome</keyword>
<keyword evidence="4" id="KW-0804">Transcription</keyword>
<protein>
    <submittedName>
        <fullName evidence="8">SARP family transcriptional regulator</fullName>
    </submittedName>
</protein>
<dbReference type="Gene3D" id="3.40.50.300">
    <property type="entry name" value="P-loop containing nucleotide triphosphate hydrolases"/>
    <property type="match status" value="1"/>
</dbReference>
<feature type="domain" description="OmpR/PhoB-type" evidence="7">
    <location>
        <begin position="1"/>
        <end position="94"/>
    </location>
</feature>
<evidence type="ECO:0000256" key="5">
    <source>
        <dbReference type="PROSITE-ProRule" id="PRU01091"/>
    </source>
</evidence>